<name>A0ABY7TDW4_9SPHI</name>
<evidence type="ECO:0000313" key="2">
    <source>
        <dbReference type="EMBL" id="WCT14245.1"/>
    </source>
</evidence>
<reference evidence="2 3" key="1">
    <citation type="submission" date="2023-02" db="EMBL/GenBank/DDBJ databases">
        <title>Genome sequence of Mucilaginibacter jinjuensis strain KACC 16571.</title>
        <authorList>
            <person name="Kim S."/>
            <person name="Heo J."/>
            <person name="Kwon S.-W."/>
        </authorList>
    </citation>
    <scope>NUCLEOTIDE SEQUENCE [LARGE SCALE GENOMIC DNA]</scope>
    <source>
        <strain evidence="2 3">KACC 16571</strain>
    </source>
</reference>
<dbReference type="Proteomes" id="UP001216139">
    <property type="component" value="Chromosome"/>
</dbReference>
<keyword evidence="3" id="KW-1185">Reference proteome</keyword>
<dbReference type="EMBL" id="CP117167">
    <property type="protein sequence ID" value="WCT14245.1"/>
    <property type="molecule type" value="Genomic_DNA"/>
</dbReference>
<dbReference type="InterPro" id="IPR025665">
    <property type="entry name" value="Beta-barrel_OMP_2"/>
</dbReference>
<accession>A0ABY7TDW4</accession>
<proteinExistence type="predicted"/>
<sequence length="230" mass="26048">MYRLTYLFIFFFSIVKTYAQTSIGFEGGSSLNKFHTILPDNARIRPNVGVLLGIPLEVKLNQHLYLLTEPEFAVKSYTLDKTGQFSGLYESFNNNYIQVPIKLGYRIGSKLKCLMEGGFYGGYWVTADIKGVIPDIYDLGSDNSLTRYDGKIALNTRNINRFQFGIISAIGCTYPIYSGFNIFFKTLLSRDLTNQVKSDAAGKNLSVNETIYFTSGIIKSFSFQKQFHEK</sequence>
<feature type="domain" description="Outer membrane protein beta-barrel" evidence="1">
    <location>
        <begin position="19"/>
        <end position="175"/>
    </location>
</feature>
<gene>
    <name evidence="2" type="ORF">PQO05_09900</name>
</gene>
<evidence type="ECO:0000313" key="3">
    <source>
        <dbReference type="Proteomes" id="UP001216139"/>
    </source>
</evidence>
<dbReference type="RefSeq" id="WP_273632608.1">
    <property type="nucleotide sequence ID" value="NZ_CP117167.1"/>
</dbReference>
<evidence type="ECO:0000259" key="1">
    <source>
        <dbReference type="Pfam" id="PF13568"/>
    </source>
</evidence>
<protein>
    <submittedName>
        <fullName evidence="2">Outer membrane beta-barrel protein</fullName>
    </submittedName>
</protein>
<organism evidence="2 3">
    <name type="scientific">Mucilaginibacter jinjuensis</name>
    <dbReference type="NCBI Taxonomy" id="1176721"/>
    <lineage>
        <taxon>Bacteria</taxon>
        <taxon>Pseudomonadati</taxon>
        <taxon>Bacteroidota</taxon>
        <taxon>Sphingobacteriia</taxon>
        <taxon>Sphingobacteriales</taxon>
        <taxon>Sphingobacteriaceae</taxon>
        <taxon>Mucilaginibacter</taxon>
    </lineage>
</organism>
<dbReference type="Pfam" id="PF13568">
    <property type="entry name" value="OMP_b-brl_2"/>
    <property type="match status" value="1"/>
</dbReference>